<proteinExistence type="predicted"/>
<dbReference type="EMBL" id="LAZR01029396">
    <property type="protein sequence ID" value="KKL59705.1"/>
    <property type="molecule type" value="Genomic_DNA"/>
</dbReference>
<accession>A0A0F9FQU2</accession>
<reference evidence="1" key="1">
    <citation type="journal article" date="2015" name="Nature">
        <title>Complex archaea that bridge the gap between prokaryotes and eukaryotes.</title>
        <authorList>
            <person name="Spang A."/>
            <person name="Saw J.H."/>
            <person name="Jorgensen S.L."/>
            <person name="Zaremba-Niedzwiedzka K."/>
            <person name="Martijn J."/>
            <person name="Lind A.E."/>
            <person name="van Eijk R."/>
            <person name="Schleper C."/>
            <person name="Guy L."/>
            <person name="Ettema T.J."/>
        </authorList>
    </citation>
    <scope>NUCLEOTIDE SEQUENCE</scope>
</reference>
<protein>
    <submittedName>
        <fullName evidence="1">Uncharacterized protein</fullName>
    </submittedName>
</protein>
<name>A0A0F9FQU2_9ZZZZ</name>
<organism evidence="1">
    <name type="scientific">marine sediment metagenome</name>
    <dbReference type="NCBI Taxonomy" id="412755"/>
    <lineage>
        <taxon>unclassified sequences</taxon>
        <taxon>metagenomes</taxon>
        <taxon>ecological metagenomes</taxon>
    </lineage>
</organism>
<gene>
    <name evidence="1" type="ORF">LCGC14_2212650</name>
</gene>
<evidence type="ECO:0000313" key="1">
    <source>
        <dbReference type="EMBL" id="KKL59705.1"/>
    </source>
</evidence>
<comment type="caution">
    <text evidence="1">The sequence shown here is derived from an EMBL/GenBank/DDBJ whole genome shotgun (WGS) entry which is preliminary data.</text>
</comment>
<dbReference type="AlphaFoldDB" id="A0A0F9FQU2"/>
<sequence>MAQKYTPGTWEARSRDFTDGTLIISSEDGELAVIRNGKDRTYDNNEHDVANARLMAASPALLESLQAMVAITLPYAFHVEVEDARVQARNAIDVAIR</sequence>